<feature type="compositionally biased region" description="Polar residues" evidence="1">
    <location>
        <begin position="26"/>
        <end position="44"/>
    </location>
</feature>
<gene>
    <name evidence="2" type="ORF">GMARGA_LOCUS16746</name>
</gene>
<organism evidence="2 3">
    <name type="scientific">Gigaspora margarita</name>
    <dbReference type="NCBI Taxonomy" id="4874"/>
    <lineage>
        <taxon>Eukaryota</taxon>
        <taxon>Fungi</taxon>
        <taxon>Fungi incertae sedis</taxon>
        <taxon>Mucoromycota</taxon>
        <taxon>Glomeromycotina</taxon>
        <taxon>Glomeromycetes</taxon>
        <taxon>Diversisporales</taxon>
        <taxon>Gigasporaceae</taxon>
        <taxon>Gigaspora</taxon>
    </lineage>
</organism>
<dbReference type="Proteomes" id="UP000789901">
    <property type="component" value="Unassembled WGS sequence"/>
</dbReference>
<evidence type="ECO:0000256" key="1">
    <source>
        <dbReference type="SAM" id="MobiDB-lite"/>
    </source>
</evidence>
<protein>
    <submittedName>
        <fullName evidence="2">42796_t:CDS:1</fullName>
    </submittedName>
</protein>
<accession>A0ABN7VBU2</accession>
<evidence type="ECO:0000313" key="2">
    <source>
        <dbReference type="EMBL" id="CAG8754288.1"/>
    </source>
</evidence>
<dbReference type="EMBL" id="CAJVQB010012280">
    <property type="protein sequence ID" value="CAG8754288.1"/>
    <property type="molecule type" value="Genomic_DNA"/>
</dbReference>
<name>A0ABN7VBU2_GIGMA</name>
<evidence type="ECO:0000313" key="3">
    <source>
        <dbReference type="Proteomes" id="UP000789901"/>
    </source>
</evidence>
<feature type="compositionally biased region" description="Basic and acidic residues" evidence="1">
    <location>
        <begin position="75"/>
        <end position="86"/>
    </location>
</feature>
<sequence length="86" mass="9727">MAILVVTPARNPRAAPAAKNHHKQCHTNNETLLPGTMTTMSVINDTKPPERLHDDHLPPAKSQPNCSKHKPFKQHLPEKKNKEKKR</sequence>
<feature type="region of interest" description="Disordered" evidence="1">
    <location>
        <begin position="1"/>
        <end position="86"/>
    </location>
</feature>
<proteinExistence type="predicted"/>
<reference evidence="2 3" key="1">
    <citation type="submission" date="2021-06" db="EMBL/GenBank/DDBJ databases">
        <authorList>
            <person name="Kallberg Y."/>
            <person name="Tangrot J."/>
            <person name="Rosling A."/>
        </authorList>
    </citation>
    <scope>NUCLEOTIDE SEQUENCE [LARGE SCALE GENOMIC DNA]</scope>
    <source>
        <strain evidence="2 3">120-4 pot B 10/14</strain>
    </source>
</reference>
<feature type="compositionally biased region" description="Low complexity" evidence="1">
    <location>
        <begin position="9"/>
        <end position="18"/>
    </location>
</feature>
<comment type="caution">
    <text evidence="2">The sequence shown here is derived from an EMBL/GenBank/DDBJ whole genome shotgun (WGS) entry which is preliminary data.</text>
</comment>
<keyword evidence="3" id="KW-1185">Reference proteome</keyword>
<feature type="compositionally biased region" description="Basic and acidic residues" evidence="1">
    <location>
        <begin position="47"/>
        <end position="58"/>
    </location>
</feature>